<dbReference type="InterPro" id="IPR036412">
    <property type="entry name" value="HAD-like_sf"/>
</dbReference>
<dbReference type="Pfam" id="PF13242">
    <property type="entry name" value="Hydrolase_like"/>
    <property type="match status" value="1"/>
</dbReference>
<feature type="active site" description="Nucleophile" evidence="2">
    <location>
        <position position="70"/>
    </location>
</feature>
<keyword evidence="1" id="KW-0378">Hydrolase</keyword>
<dbReference type="InterPro" id="IPR006357">
    <property type="entry name" value="HAD-SF_hydro_IIA"/>
</dbReference>
<evidence type="ECO:0000256" key="1">
    <source>
        <dbReference type="ARBA" id="ARBA00022801"/>
    </source>
</evidence>
<protein>
    <submittedName>
        <fullName evidence="6">4-nitrophenylphosphatase-like</fullName>
    </submittedName>
</protein>
<feature type="binding site" evidence="3">
    <location>
        <position position="268"/>
    </location>
    <ligand>
        <name>substrate</name>
    </ligand>
</feature>
<dbReference type="KEGG" id="cvn:111104127"/>
<dbReference type="InterPro" id="IPR006349">
    <property type="entry name" value="PGP_euk"/>
</dbReference>
<dbReference type="Pfam" id="PF13344">
    <property type="entry name" value="Hydrolase_6"/>
    <property type="match status" value="1"/>
</dbReference>
<gene>
    <name evidence="6" type="primary">LOC111104127</name>
</gene>
<dbReference type="GeneID" id="111104127"/>
<dbReference type="RefSeq" id="XP_022293619.1">
    <property type="nucleotide sequence ID" value="XM_022437911.1"/>
</dbReference>
<dbReference type="GO" id="GO:0046872">
    <property type="term" value="F:metal ion binding"/>
    <property type="evidence" value="ECO:0007669"/>
    <property type="project" value="UniProtKB-KW"/>
</dbReference>
<dbReference type="NCBIfam" id="TIGR01452">
    <property type="entry name" value="PGP_euk"/>
    <property type="match status" value="1"/>
</dbReference>
<feature type="active site" description="Proton donor" evidence="2">
    <location>
        <position position="72"/>
    </location>
</feature>
<keyword evidence="5" id="KW-1185">Reference proteome</keyword>
<sequence>MFAYTRRILHKTIGNLYSPLNVIKCRNLSGNIAGINYGGANVSKIKETKSVTNSSQVKELLDSYDTFLLDLDGTLWGTDHYSTIPGVSKAIDFLRKQGKEILFVTNNSFHSNAHYLHKFQSMGFEAEEDHVFGVAYAAALYLKDMLNVTGQVYMLGTLGMADELDKMGIQHFGLGPDLDGSSLQVEDLLKMEFRENVEAVLMGFDKDFHYNKIFKAASYLMDAKCHFVATNDVEIAVKIAPNRMQPTTGSLIQSVAAASKRKPEVVGKPHTLMFDCVMDKYPQTDPKRTLFVGDSLKADVRFANNVGIDSVLVLTGANTMKDLKDYPDAIPSYVMPSFAEFFIP</sequence>
<feature type="binding site" evidence="4">
    <location>
        <position position="72"/>
    </location>
    <ligand>
        <name>Mg(2+)</name>
        <dbReference type="ChEBI" id="CHEBI:18420"/>
    </ligand>
</feature>
<organism evidence="5 6">
    <name type="scientific">Crassostrea virginica</name>
    <name type="common">Eastern oyster</name>
    <dbReference type="NCBI Taxonomy" id="6565"/>
    <lineage>
        <taxon>Eukaryota</taxon>
        <taxon>Metazoa</taxon>
        <taxon>Spiralia</taxon>
        <taxon>Lophotrochozoa</taxon>
        <taxon>Mollusca</taxon>
        <taxon>Bivalvia</taxon>
        <taxon>Autobranchia</taxon>
        <taxon>Pteriomorphia</taxon>
        <taxon>Ostreida</taxon>
        <taxon>Ostreoidea</taxon>
        <taxon>Ostreidae</taxon>
        <taxon>Crassostrea</taxon>
    </lineage>
</organism>
<dbReference type="GO" id="GO:0016791">
    <property type="term" value="F:phosphatase activity"/>
    <property type="evidence" value="ECO:0007669"/>
    <property type="project" value="InterPro"/>
</dbReference>
<evidence type="ECO:0000256" key="2">
    <source>
        <dbReference type="PIRSR" id="PIRSR000915-1"/>
    </source>
</evidence>
<dbReference type="GO" id="GO:0005737">
    <property type="term" value="C:cytoplasm"/>
    <property type="evidence" value="ECO:0007669"/>
    <property type="project" value="TreeGrafter"/>
</dbReference>
<dbReference type="PANTHER" id="PTHR19288:SF93">
    <property type="entry name" value="FI11325P-RELATED"/>
    <property type="match status" value="1"/>
</dbReference>
<keyword evidence="4" id="KW-0479">Metal-binding</keyword>
<dbReference type="NCBIfam" id="TIGR01460">
    <property type="entry name" value="HAD-SF-IIA"/>
    <property type="match status" value="1"/>
</dbReference>
<comment type="cofactor">
    <cofactor evidence="4">
        <name>Mg(2+)</name>
        <dbReference type="ChEBI" id="CHEBI:18420"/>
    </cofactor>
    <text evidence="4">Divalent metal ions. Mg(2+) is the most effective.</text>
</comment>
<keyword evidence="4" id="KW-0460">Magnesium</keyword>
<evidence type="ECO:0000313" key="5">
    <source>
        <dbReference type="Proteomes" id="UP000694844"/>
    </source>
</evidence>
<dbReference type="Proteomes" id="UP000694844">
    <property type="component" value="Chromosome 7"/>
</dbReference>
<reference evidence="6" key="1">
    <citation type="submission" date="2025-08" db="UniProtKB">
        <authorList>
            <consortium name="RefSeq"/>
        </authorList>
    </citation>
    <scope>IDENTIFICATION</scope>
    <source>
        <tissue evidence="6">Whole sample</tissue>
    </source>
</reference>
<dbReference type="SUPFAM" id="SSF56784">
    <property type="entry name" value="HAD-like"/>
    <property type="match status" value="1"/>
</dbReference>
<evidence type="ECO:0000313" key="6">
    <source>
        <dbReference type="RefSeq" id="XP_022293619.1"/>
    </source>
</evidence>
<feature type="binding site" evidence="4">
    <location>
        <position position="294"/>
    </location>
    <ligand>
        <name>Mg(2+)</name>
        <dbReference type="ChEBI" id="CHEBI:18420"/>
    </ligand>
</feature>
<dbReference type="Gene3D" id="3.40.50.1000">
    <property type="entry name" value="HAD superfamily/HAD-like"/>
    <property type="match status" value="2"/>
</dbReference>
<evidence type="ECO:0000256" key="3">
    <source>
        <dbReference type="PIRSR" id="PIRSR000915-2"/>
    </source>
</evidence>
<dbReference type="PANTHER" id="PTHR19288">
    <property type="entry name" value="4-NITROPHENYLPHOSPHATASE-RELATED"/>
    <property type="match status" value="1"/>
</dbReference>
<name>A0A8B8ATR9_CRAVI</name>
<dbReference type="AlphaFoldDB" id="A0A8B8ATR9"/>
<feature type="binding site" evidence="4">
    <location>
        <position position="70"/>
    </location>
    <ligand>
        <name>Mg(2+)</name>
        <dbReference type="ChEBI" id="CHEBI:18420"/>
    </ligand>
</feature>
<dbReference type="InterPro" id="IPR023214">
    <property type="entry name" value="HAD_sf"/>
</dbReference>
<proteinExistence type="predicted"/>
<dbReference type="OrthoDB" id="413953at2759"/>
<dbReference type="PIRSF" id="PIRSF000915">
    <property type="entry name" value="PGP-type_phosphatase"/>
    <property type="match status" value="1"/>
</dbReference>
<accession>A0A8B8ATR9</accession>
<evidence type="ECO:0000256" key="4">
    <source>
        <dbReference type="PIRSR" id="PIRSR000915-3"/>
    </source>
</evidence>